<evidence type="ECO:0000313" key="6">
    <source>
        <dbReference type="Proteomes" id="UP000295794"/>
    </source>
</evidence>
<dbReference type="EMBL" id="UGHR01000001">
    <property type="protein sequence ID" value="STQ91503.1"/>
    <property type="molecule type" value="Genomic_DNA"/>
</dbReference>
<accession>A0A377Q9A7</accession>
<dbReference type="EMBL" id="SMBT01000003">
    <property type="protein sequence ID" value="TCU88425.1"/>
    <property type="molecule type" value="Genomic_DNA"/>
</dbReference>
<dbReference type="Pfam" id="PF19783">
    <property type="entry name" value="DUF6268"/>
    <property type="match status" value="1"/>
</dbReference>
<feature type="domain" description="DUF6268" evidence="2">
    <location>
        <begin position="85"/>
        <end position="279"/>
    </location>
</feature>
<dbReference type="OrthoDB" id="190240at2"/>
<protein>
    <recommendedName>
        <fullName evidence="2">DUF6268 domain-containing protein</fullName>
    </recommendedName>
</protein>
<dbReference type="InterPro" id="IPR046235">
    <property type="entry name" value="DUF6268"/>
</dbReference>
<dbReference type="Proteomes" id="UP000255108">
    <property type="component" value="Unassembled WGS sequence"/>
</dbReference>
<name>A0A377Q9A7_9NEIS</name>
<feature type="signal peptide" evidence="1">
    <location>
        <begin position="1"/>
        <end position="19"/>
    </location>
</feature>
<dbReference type="Proteomes" id="UP000295794">
    <property type="component" value="Unassembled WGS sequence"/>
</dbReference>
<dbReference type="RefSeq" id="WP_115227701.1">
    <property type="nucleotide sequence ID" value="NZ_CAWOLO010000003.1"/>
</dbReference>
<reference evidence="3 5" key="1">
    <citation type="submission" date="2018-06" db="EMBL/GenBank/DDBJ databases">
        <authorList>
            <consortium name="Pathogen Informatics"/>
            <person name="Doyle S."/>
        </authorList>
    </citation>
    <scope>NUCLEOTIDE SEQUENCE [LARGE SCALE GENOMIC DNA]</scope>
    <source>
        <strain evidence="3 5">NCTC11159</strain>
    </source>
</reference>
<dbReference type="SUPFAM" id="SSF56935">
    <property type="entry name" value="Porins"/>
    <property type="match status" value="1"/>
</dbReference>
<gene>
    <name evidence="4" type="ORF">EV682_1038</name>
    <name evidence="3" type="ORF">NCTC11159_02576</name>
</gene>
<keyword evidence="6" id="KW-1185">Reference proteome</keyword>
<sequence>MLKSSLLTLLLASIGFAHAGTNVDMTITPLGTPKFDFDDGGQARLESLQANFGINHDINQRHNIGVNLQVARETWHFDQNPWKVSEPWKQLERVTFSVPYRYNSQNGWFYSATFDASNSKEKNADTKESWIYGMNASVAHAFSPTLLLGVGAGVYRQLEKTQGFPFLIIDWKITPSLTLANPFTVGPVGPAGLELSWALTPQFEIGAGAAMRQFQYRLAKNNPLAPDGVLEEQYAPVFLHAAYKIQPNWRLDAYTGVAAGGKFTILDSNGNELNNEKAKKIPFFGFAINGRF</sequence>
<feature type="chain" id="PRO_5016861955" description="DUF6268 domain-containing protein" evidence="1">
    <location>
        <begin position="20"/>
        <end position="292"/>
    </location>
</feature>
<evidence type="ECO:0000313" key="4">
    <source>
        <dbReference type="EMBL" id="TCU88425.1"/>
    </source>
</evidence>
<proteinExistence type="predicted"/>
<dbReference type="AlphaFoldDB" id="A0A377Q9A7"/>
<reference evidence="4 6" key="2">
    <citation type="submission" date="2019-03" db="EMBL/GenBank/DDBJ databases">
        <title>Genomic Encyclopedia of Type Strains, Phase IV (KMG-IV): sequencing the most valuable type-strain genomes for metagenomic binning, comparative biology and taxonomic classification.</title>
        <authorList>
            <person name="Goeker M."/>
        </authorList>
    </citation>
    <scope>NUCLEOTIDE SEQUENCE [LARGE SCALE GENOMIC DNA]</scope>
    <source>
        <strain evidence="4 6">DSM 3764</strain>
    </source>
</reference>
<organism evidence="3 5">
    <name type="scientific">Iodobacter fluviatilis</name>
    <dbReference type="NCBI Taxonomy" id="537"/>
    <lineage>
        <taxon>Bacteria</taxon>
        <taxon>Pseudomonadati</taxon>
        <taxon>Pseudomonadota</taxon>
        <taxon>Betaproteobacteria</taxon>
        <taxon>Neisseriales</taxon>
        <taxon>Chitinibacteraceae</taxon>
        <taxon>Iodobacter</taxon>
    </lineage>
</organism>
<evidence type="ECO:0000313" key="3">
    <source>
        <dbReference type="EMBL" id="STQ91503.1"/>
    </source>
</evidence>
<keyword evidence="1" id="KW-0732">Signal</keyword>
<evidence type="ECO:0000259" key="2">
    <source>
        <dbReference type="Pfam" id="PF19783"/>
    </source>
</evidence>
<evidence type="ECO:0000256" key="1">
    <source>
        <dbReference type="SAM" id="SignalP"/>
    </source>
</evidence>
<evidence type="ECO:0000313" key="5">
    <source>
        <dbReference type="Proteomes" id="UP000255108"/>
    </source>
</evidence>